<evidence type="ECO:0000313" key="1">
    <source>
        <dbReference type="EMBL" id="ATX78119.1"/>
    </source>
</evidence>
<reference evidence="1 2" key="1">
    <citation type="journal article" date="2017" name="Environ. Microbiol.">
        <title>Genomic and physiological analyses of 'Reinekea forsetii' reveal a versatile opportunistic lifestyle during spring algae blooms.</title>
        <authorList>
            <person name="Avci B."/>
            <person name="Hahnke R.L."/>
            <person name="Chafee M."/>
            <person name="Fischer T."/>
            <person name="Gruber-Vodicka H."/>
            <person name="Tegetmeyer H.E."/>
            <person name="Harder J."/>
            <person name="Fuchs B.M."/>
            <person name="Amann R.I."/>
            <person name="Teeling H."/>
        </authorList>
    </citation>
    <scope>NUCLEOTIDE SEQUENCE [LARGE SCALE GENOMIC DNA]</scope>
    <source>
        <strain evidence="1 2">Hel1_31_D35</strain>
    </source>
</reference>
<accession>A0A2K8KVX4</accession>
<keyword evidence="2" id="KW-1185">Reference proteome</keyword>
<dbReference type="EMBL" id="CP011797">
    <property type="protein sequence ID" value="ATX78119.1"/>
    <property type="molecule type" value="Genomic_DNA"/>
</dbReference>
<dbReference type="AlphaFoldDB" id="A0A2K8KVX4"/>
<organism evidence="1 2">
    <name type="scientific">Reinekea forsetii</name>
    <dbReference type="NCBI Taxonomy" id="1336806"/>
    <lineage>
        <taxon>Bacteria</taxon>
        <taxon>Pseudomonadati</taxon>
        <taxon>Pseudomonadota</taxon>
        <taxon>Gammaproteobacteria</taxon>
        <taxon>Oceanospirillales</taxon>
        <taxon>Saccharospirillaceae</taxon>
        <taxon>Reinekea</taxon>
    </lineage>
</organism>
<name>A0A2K8KVX4_9GAMM</name>
<dbReference type="Proteomes" id="UP000229757">
    <property type="component" value="Chromosome"/>
</dbReference>
<dbReference type="PROSITE" id="PS51257">
    <property type="entry name" value="PROKAR_LIPOPROTEIN"/>
    <property type="match status" value="1"/>
</dbReference>
<dbReference type="OrthoDB" id="9852738at2"/>
<gene>
    <name evidence="1" type="ORF">REIFOR_03000</name>
</gene>
<dbReference type="RefSeq" id="WP_100258329.1">
    <property type="nucleotide sequence ID" value="NZ_CP011797.1"/>
</dbReference>
<evidence type="ECO:0000313" key="2">
    <source>
        <dbReference type="Proteomes" id="UP000229757"/>
    </source>
</evidence>
<protein>
    <submittedName>
        <fullName evidence="1">Uncharacterized protein</fullName>
    </submittedName>
</protein>
<dbReference type="KEGG" id="rfo:REIFOR_03000"/>
<sequence length="249" mass="26563">MKRAIVSWVAPWLLVGCNLLLEPPQEASQASASGASQTNPTGGALITSLNVTAGTTPNGDFPVAARVQMRAVVGSQYELRLNGELLESGNMPTEAVVAGPFSGLTSNDNIRQTYLTFAQAGANVVELTIIKDGQRDSTELSLDIGNQCSGLNENFFANQVQSSFNSCTGCHTEQPDNSSFAALKRWDKIRAASERYFVAHVAAQFDAWPQAVGGALVHSGGERWVPGSAEHLRAIELLYRMASDFSCPA</sequence>
<proteinExistence type="predicted"/>